<dbReference type="CDD" id="cd01948">
    <property type="entry name" value="EAL"/>
    <property type="match status" value="1"/>
</dbReference>
<dbReference type="SMART" id="SM00052">
    <property type="entry name" value="EAL"/>
    <property type="match status" value="1"/>
</dbReference>
<dbReference type="Pfam" id="PF00563">
    <property type="entry name" value="EAL"/>
    <property type="match status" value="1"/>
</dbReference>
<dbReference type="Gene3D" id="3.20.20.450">
    <property type="entry name" value="EAL domain"/>
    <property type="match status" value="1"/>
</dbReference>
<reference evidence="5" key="1">
    <citation type="submission" date="2022-01" db="EMBL/GenBank/DDBJ databases">
        <authorList>
            <person name="Jo J.-H."/>
            <person name="Im W.-T."/>
        </authorList>
    </citation>
    <scope>NUCLEOTIDE SEQUENCE</scope>
    <source>
        <strain evidence="5">XY25</strain>
    </source>
</reference>
<dbReference type="InterPro" id="IPR029787">
    <property type="entry name" value="Nucleotide_cyclase"/>
</dbReference>
<feature type="domain" description="GGDEF" evidence="4">
    <location>
        <begin position="300"/>
        <end position="435"/>
    </location>
</feature>
<dbReference type="EMBL" id="JAKLTN010000002">
    <property type="protein sequence ID" value="MCG2577640.1"/>
    <property type="molecule type" value="Genomic_DNA"/>
</dbReference>
<feature type="coiled-coil region" evidence="1">
    <location>
        <begin position="213"/>
        <end position="265"/>
    </location>
</feature>
<protein>
    <submittedName>
        <fullName evidence="5">EAL domain-containing protein</fullName>
    </submittedName>
</protein>
<dbReference type="Pfam" id="PF00990">
    <property type="entry name" value="GGDEF"/>
    <property type="match status" value="1"/>
</dbReference>
<keyword evidence="6" id="KW-1185">Reference proteome</keyword>
<dbReference type="Gene3D" id="3.30.70.270">
    <property type="match status" value="1"/>
</dbReference>
<feature type="transmembrane region" description="Helical" evidence="2">
    <location>
        <begin position="6"/>
        <end position="27"/>
    </location>
</feature>
<evidence type="ECO:0000256" key="1">
    <source>
        <dbReference type="SAM" id="Coils"/>
    </source>
</evidence>
<dbReference type="PROSITE" id="PS50887">
    <property type="entry name" value="GGDEF"/>
    <property type="match status" value="1"/>
</dbReference>
<dbReference type="NCBIfam" id="TIGR00254">
    <property type="entry name" value="GGDEF"/>
    <property type="match status" value="1"/>
</dbReference>
<comment type="caution">
    <text evidence="5">The sequence shown here is derived from an EMBL/GenBank/DDBJ whole genome shotgun (WGS) entry which is preliminary data.</text>
</comment>
<dbReference type="InterPro" id="IPR043128">
    <property type="entry name" value="Rev_trsase/Diguanyl_cyclase"/>
</dbReference>
<dbReference type="InterPro" id="IPR052155">
    <property type="entry name" value="Biofilm_reg_signaling"/>
</dbReference>
<sequence>MFNLSRYFSTVSFILIVLAAGVLGPLYQTLSMHQMKGLAESRNVAMAQVFQNSLHDPLETLLVESVGRNASAVDQSDDLISIQKSAFGLMKGTSVIQVKVYNRLGNVIFSTDARQIGENSLSNPGFKAAINGSVLSELNHRDTIDSLEGSIGNADILASYVPILGKDKSVEGVFELYQNVTPFVGQLNSSMWWVTAGVVLVFAALYFMQFLVVRRAQGILEDQEGRIKAARDTLELQVGARTEELKRTNQQLEEEISERRQAQSKLNYLAYHDPLTGLANRRCFIERLDESLRETAKRDERLAVLFIDLDQFKQVNDSLGHGVGDELLVAVSSRLSEHVRLIDMLARLGGDEFICLMEAVREEDEVEVLAGEIIAAFEQPFKIGDHELFLTASVGISLFPGDGGSDSVLDLMRNADSAMYRAKSLGRGNYHFYTPEMTVQAQERIQMENLLRRALENDEFRVHLQPQVDTRSGQLVGAEALVRWESPELGQVMPTRFIPVAEDSGLIVGLGNWVLRETCRQFMKWQKSGFALPQVSVNLSVRQLERPEFIDVLNQILHETGMDPTCLKLELTESVVMAFGDACALLEKLRDLGISLALDDFGTGYSSLSYLKMLPVQQLKIDRSFVEGIGRNTGDEAIIRTIMELARSMDFEVVAEGVETAEQASFLAGLGCQQLQGHLHGRAVDPAEFRARWSIPE</sequence>
<accession>A0ABS9K3J9</accession>
<organism evidence="5 6">
    <name type="scientific">Dechloromonas hankyongensis</name>
    <dbReference type="NCBI Taxonomy" id="2908002"/>
    <lineage>
        <taxon>Bacteria</taxon>
        <taxon>Pseudomonadati</taxon>
        <taxon>Pseudomonadota</taxon>
        <taxon>Betaproteobacteria</taxon>
        <taxon>Rhodocyclales</taxon>
        <taxon>Azonexaceae</taxon>
        <taxon>Dechloromonas</taxon>
    </lineage>
</organism>
<evidence type="ECO:0000313" key="5">
    <source>
        <dbReference type="EMBL" id="MCG2577640.1"/>
    </source>
</evidence>
<name>A0ABS9K3J9_9RHOO</name>
<dbReference type="PANTHER" id="PTHR44757">
    <property type="entry name" value="DIGUANYLATE CYCLASE DGCP"/>
    <property type="match status" value="1"/>
</dbReference>
<dbReference type="SMART" id="SM00267">
    <property type="entry name" value="GGDEF"/>
    <property type="match status" value="1"/>
</dbReference>
<dbReference type="PANTHER" id="PTHR44757:SF2">
    <property type="entry name" value="BIOFILM ARCHITECTURE MAINTENANCE PROTEIN MBAA"/>
    <property type="match status" value="1"/>
</dbReference>
<dbReference type="PROSITE" id="PS50883">
    <property type="entry name" value="EAL"/>
    <property type="match status" value="1"/>
</dbReference>
<dbReference type="InterPro" id="IPR001633">
    <property type="entry name" value="EAL_dom"/>
</dbReference>
<dbReference type="SUPFAM" id="SSF55073">
    <property type="entry name" value="Nucleotide cyclase"/>
    <property type="match status" value="1"/>
</dbReference>
<evidence type="ECO:0000313" key="6">
    <source>
        <dbReference type="Proteomes" id="UP001165384"/>
    </source>
</evidence>
<dbReference type="RefSeq" id="WP_275710955.1">
    <property type="nucleotide sequence ID" value="NZ_JAKLTN010000002.1"/>
</dbReference>
<keyword evidence="1" id="KW-0175">Coiled coil</keyword>
<keyword evidence="2" id="KW-1133">Transmembrane helix</keyword>
<keyword evidence="2" id="KW-0812">Transmembrane</keyword>
<dbReference type="InterPro" id="IPR035919">
    <property type="entry name" value="EAL_sf"/>
</dbReference>
<feature type="domain" description="EAL" evidence="3">
    <location>
        <begin position="444"/>
        <end position="697"/>
    </location>
</feature>
<gene>
    <name evidence="5" type="ORF">LZ012_11615</name>
</gene>
<dbReference type="SUPFAM" id="SSF141868">
    <property type="entry name" value="EAL domain-like"/>
    <property type="match status" value="1"/>
</dbReference>
<proteinExistence type="predicted"/>
<evidence type="ECO:0000259" key="3">
    <source>
        <dbReference type="PROSITE" id="PS50883"/>
    </source>
</evidence>
<dbReference type="CDD" id="cd01949">
    <property type="entry name" value="GGDEF"/>
    <property type="match status" value="1"/>
</dbReference>
<evidence type="ECO:0000256" key="2">
    <source>
        <dbReference type="SAM" id="Phobius"/>
    </source>
</evidence>
<dbReference type="InterPro" id="IPR000160">
    <property type="entry name" value="GGDEF_dom"/>
</dbReference>
<feature type="transmembrane region" description="Helical" evidence="2">
    <location>
        <begin position="191"/>
        <end position="212"/>
    </location>
</feature>
<keyword evidence="2" id="KW-0472">Membrane</keyword>
<evidence type="ECO:0000259" key="4">
    <source>
        <dbReference type="PROSITE" id="PS50887"/>
    </source>
</evidence>
<dbReference type="Proteomes" id="UP001165384">
    <property type="component" value="Unassembled WGS sequence"/>
</dbReference>